<evidence type="ECO:0000313" key="1">
    <source>
        <dbReference type="EMBL" id="AWX92318.1"/>
    </source>
</evidence>
<name>A0ABN5M957_9RHOB</name>
<gene>
    <name evidence="1" type="ORF">DPM13_00865</name>
</gene>
<sequence>MEGYTLLMATLKRDCILRTNRPTDTGGLLHRSTVQRTRLPFTWTAIPSRSLSFAERVAALLDDRQPVTDR</sequence>
<proteinExistence type="predicted"/>
<organism evidence="1 2">
    <name type="scientific">Paracoccus mutanolyticus</name>
    <dbReference type="NCBI Taxonomy" id="1499308"/>
    <lineage>
        <taxon>Bacteria</taxon>
        <taxon>Pseudomonadati</taxon>
        <taxon>Pseudomonadota</taxon>
        <taxon>Alphaproteobacteria</taxon>
        <taxon>Rhodobacterales</taxon>
        <taxon>Paracoccaceae</taxon>
        <taxon>Paracoccus</taxon>
    </lineage>
</organism>
<dbReference type="Proteomes" id="UP000249922">
    <property type="component" value="Chromosome"/>
</dbReference>
<reference evidence="1 2" key="1">
    <citation type="submission" date="2018-06" db="EMBL/GenBank/DDBJ databases">
        <title>Complete genome sequence of Paracoccus mutanolyticus strain RSP-02 isolated from cellulosic waste.</title>
        <authorList>
            <person name="Amrutha R.N."/>
            <person name="Shrivastav A."/>
            <person name="Buddana S.K."/>
            <person name="Deshpande U."/>
            <person name="Prakasham R.S."/>
        </authorList>
    </citation>
    <scope>NUCLEOTIDE SEQUENCE [LARGE SCALE GENOMIC DNA]</scope>
    <source>
        <strain evidence="1 2">RSP-02</strain>
    </source>
</reference>
<evidence type="ECO:0000313" key="2">
    <source>
        <dbReference type="Proteomes" id="UP000249922"/>
    </source>
</evidence>
<dbReference type="EMBL" id="CP030239">
    <property type="protein sequence ID" value="AWX92318.1"/>
    <property type="molecule type" value="Genomic_DNA"/>
</dbReference>
<accession>A0ABN5M957</accession>
<keyword evidence="2" id="KW-1185">Reference proteome</keyword>
<protein>
    <submittedName>
        <fullName evidence="1">Uncharacterized protein</fullName>
    </submittedName>
</protein>